<dbReference type="InterPro" id="IPR013805">
    <property type="entry name" value="GrpE_CC"/>
</dbReference>
<dbReference type="EMBL" id="PDLK01000002">
    <property type="protein sequence ID" value="PHH03424.1"/>
    <property type="molecule type" value="Genomic_DNA"/>
</dbReference>
<dbReference type="SUPFAM" id="SSF52540">
    <property type="entry name" value="P-loop containing nucleoside triphosphate hydrolases"/>
    <property type="match status" value="1"/>
</dbReference>
<dbReference type="Gene3D" id="3.40.50.300">
    <property type="entry name" value="P-loop containing nucleotide triphosphate hydrolases"/>
    <property type="match status" value="1"/>
</dbReference>
<dbReference type="PANTHER" id="PTHR10465:SF0">
    <property type="entry name" value="SARCALUMENIN"/>
    <property type="match status" value="1"/>
</dbReference>
<dbReference type="GO" id="GO:0016020">
    <property type="term" value="C:membrane"/>
    <property type="evidence" value="ECO:0007669"/>
    <property type="project" value="UniProtKB-SubCell"/>
</dbReference>
<organism evidence="10 11">
    <name type="scientific">Leclercia adecarboxylata</name>
    <dbReference type="NCBI Taxonomy" id="83655"/>
    <lineage>
        <taxon>Bacteria</taxon>
        <taxon>Pseudomonadati</taxon>
        <taxon>Pseudomonadota</taxon>
        <taxon>Gammaproteobacteria</taxon>
        <taxon>Enterobacterales</taxon>
        <taxon>Enterobacteriaceae</taxon>
        <taxon>Leclercia</taxon>
    </lineage>
</organism>
<evidence type="ECO:0000256" key="6">
    <source>
        <dbReference type="ARBA" id="ARBA00023136"/>
    </source>
</evidence>
<sequence length="553" mass="61836">MMLSQPEAALIDAQLPALRAYWQQYEFSAEQLKTIEENIRTYSVRLPLIGAFSAGKSTLINTLLQDNLLSVAIDPETSLPTEIRFAPQESITLRRKNGTLLSLSREALKAQAFGEHDPQNVVDITLPGTTLAALDGMTLVDMPGWESGIAQHSLAIDNYLDRSAAYAVVVSVDEGVLKESLRKIVEELAAHDKPMMLIITKCDKKTPEDVEAVVAHVRQQIEALTGKPLLAVCRTQRKNATEWAAALPVLLPLQQRFWHRAIGLPVQQCVRDLLARIDQLAQSRNQTLSEIESERELLSEQYQRMQADLQHVTARLHEQRDVTRRAILDDFASRLNSQLETLTRALLNGEDVSGTIGHALRMSWSQGIERYLKPVIQRELGHLQLPDGLPIQDTHYAYGFKASESSADLIRSTLSYILPAAINLITRIPLGKVVAPILISALEGLFQRGSRELIQRQQQEEARRHVINTVIPSCCSTAEPDITRGLSNTIDEVMQSISRAADEAMAKVQQTLDLKARELQKEQVAEAQRQQTWQQDSAALKQMLARLQEFNHG</sequence>
<keyword evidence="5" id="KW-0342">GTP-binding</keyword>
<dbReference type="Pfam" id="PF00350">
    <property type="entry name" value="Dynamin_N"/>
    <property type="match status" value="1"/>
</dbReference>
<evidence type="ECO:0000256" key="7">
    <source>
        <dbReference type="ARBA" id="ARBA00023186"/>
    </source>
</evidence>
<keyword evidence="4" id="KW-0378">Hydrolase</keyword>
<dbReference type="Proteomes" id="UP000222768">
    <property type="component" value="Unassembled WGS sequence"/>
</dbReference>
<feature type="domain" description="Dynamin N-terminal" evidence="9">
    <location>
        <begin position="48"/>
        <end position="201"/>
    </location>
</feature>
<evidence type="ECO:0000256" key="4">
    <source>
        <dbReference type="ARBA" id="ARBA00022801"/>
    </source>
</evidence>
<comment type="similarity">
    <text evidence="2">Belongs to the GrpE family.</text>
</comment>
<keyword evidence="8" id="KW-0175">Coiled coil</keyword>
<proteinExistence type="inferred from homology"/>
<name>A0A855ENX2_9ENTR</name>
<feature type="coiled-coil region" evidence="8">
    <location>
        <begin position="288"/>
        <end position="315"/>
    </location>
</feature>
<dbReference type="InterPro" id="IPR027417">
    <property type="entry name" value="P-loop_NTPase"/>
</dbReference>
<protein>
    <recommendedName>
        <fullName evidence="9">Dynamin N-terminal domain-containing protein</fullName>
    </recommendedName>
</protein>
<dbReference type="InterPro" id="IPR027094">
    <property type="entry name" value="Mitofusin_fam"/>
</dbReference>
<evidence type="ECO:0000256" key="5">
    <source>
        <dbReference type="ARBA" id="ARBA00023134"/>
    </source>
</evidence>
<evidence type="ECO:0000256" key="8">
    <source>
        <dbReference type="SAM" id="Coils"/>
    </source>
</evidence>
<keyword evidence="7" id="KW-0143">Chaperone</keyword>
<dbReference type="Gene3D" id="3.90.20.20">
    <property type="match status" value="1"/>
</dbReference>
<dbReference type="InterPro" id="IPR045063">
    <property type="entry name" value="Dynamin_N"/>
</dbReference>
<comment type="subcellular location">
    <subcellularLocation>
        <location evidence="1">Membrane</location>
    </subcellularLocation>
</comment>
<evidence type="ECO:0000313" key="11">
    <source>
        <dbReference type="Proteomes" id="UP000222768"/>
    </source>
</evidence>
<comment type="caution">
    <text evidence="10">The sequence shown here is derived from an EMBL/GenBank/DDBJ whole genome shotgun (WGS) entry which is preliminary data.</text>
</comment>
<reference evidence="11" key="1">
    <citation type="submission" date="2017-09" db="EMBL/GenBank/DDBJ databases">
        <title>FDA dAtabase for Regulatory Grade micrObial Sequences (FDA-ARGOS): Supporting development and validation of Infectious Disease Dx tests.</title>
        <authorList>
            <person name="Minogue T."/>
            <person name="Wolcott M."/>
            <person name="Wasieloski L."/>
            <person name="Aguilar W."/>
            <person name="Moore D."/>
            <person name="Tallon L."/>
            <person name="Sadzewicz L."/>
            <person name="Ott S."/>
            <person name="Zhao X."/>
            <person name="Nagaraj S."/>
            <person name="Vavikolanu K."/>
            <person name="Aluvathingal J."/>
            <person name="Nadendla S."/>
            <person name="Sichtig H."/>
        </authorList>
    </citation>
    <scope>NUCLEOTIDE SEQUENCE [LARGE SCALE GENOMIC DNA]</scope>
    <source>
        <strain evidence="11">FDAARGOS_404</strain>
    </source>
</reference>
<evidence type="ECO:0000256" key="1">
    <source>
        <dbReference type="ARBA" id="ARBA00004370"/>
    </source>
</evidence>
<evidence type="ECO:0000313" key="10">
    <source>
        <dbReference type="EMBL" id="PHH03424.1"/>
    </source>
</evidence>
<accession>A0A855ENX2</accession>
<gene>
    <name evidence="10" type="ORF">CRX53_05315</name>
</gene>
<evidence type="ECO:0000256" key="2">
    <source>
        <dbReference type="ARBA" id="ARBA00009054"/>
    </source>
</evidence>
<evidence type="ECO:0000256" key="3">
    <source>
        <dbReference type="ARBA" id="ARBA00022741"/>
    </source>
</evidence>
<dbReference type="RefSeq" id="WP_081921625.1">
    <property type="nucleotide sequence ID" value="NZ_CP042493.1"/>
</dbReference>
<keyword evidence="6" id="KW-0472">Membrane</keyword>
<keyword evidence="3" id="KW-0547">Nucleotide-binding</keyword>
<dbReference type="PANTHER" id="PTHR10465">
    <property type="entry name" value="TRANSMEMBRANE GTPASE FZO1"/>
    <property type="match status" value="1"/>
</dbReference>
<dbReference type="GO" id="GO:0003924">
    <property type="term" value="F:GTPase activity"/>
    <property type="evidence" value="ECO:0007669"/>
    <property type="project" value="InterPro"/>
</dbReference>
<dbReference type="AlphaFoldDB" id="A0A855ENX2"/>
<dbReference type="GO" id="GO:0005525">
    <property type="term" value="F:GTP binding"/>
    <property type="evidence" value="ECO:0007669"/>
    <property type="project" value="UniProtKB-KW"/>
</dbReference>
<dbReference type="SUPFAM" id="SSF58014">
    <property type="entry name" value="Coiled-coil domain of nucleotide exchange factor GrpE"/>
    <property type="match status" value="1"/>
</dbReference>
<evidence type="ECO:0000259" key="9">
    <source>
        <dbReference type="Pfam" id="PF00350"/>
    </source>
</evidence>